<dbReference type="SUPFAM" id="SSF53098">
    <property type="entry name" value="Ribonuclease H-like"/>
    <property type="match status" value="1"/>
</dbReference>
<protein>
    <submittedName>
        <fullName evidence="3">Uncharacterized protein LOC101491232</fullName>
    </submittedName>
</protein>
<dbReference type="OrthoDB" id="1435781at2759"/>
<dbReference type="AlphaFoldDB" id="A0A1S2Z7M9"/>
<dbReference type="Proteomes" id="UP000087171">
    <property type="component" value="Unplaced"/>
</dbReference>
<gene>
    <name evidence="3" type="primary">LOC101491232</name>
</gene>
<evidence type="ECO:0000259" key="1">
    <source>
        <dbReference type="Pfam" id="PF17919"/>
    </source>
</evidence>
<evidence type="ECO:0000313" key="3">
    <source>
        <dbReference type="RefSeq" id="XP_004516504.1"/>
    </source>
</evidence>
<dbReference type="STRING" id="3827.A0A1S2Z7M9"/>
<reference evidence="3" key="1">
    <citation type="submission" date="2025-08" db="UniProtKB">
        <authorList>
            <consortium name="RefSeq"/>
        </authorList>
    </citation>
    <scope>IDENTIFICATION</scope>
    <source>
        <tissue evidence="3">Etiolated seedlings</tissue>
    </source>
</reference>
<sequence length="270" mass="31495">MKEKLTTSPVLVLPQPEEPYKVYYDVSYQGLGCVLMHNKRVVAYASRKLKVHEKNYPTHDLELAAIVFALKIWRHYLYGCSFDVFSDHKRKANVVVDALIRKQVHFSFVTMKGLDLLEKLCDLDLNLDSPLGKMQCGMIIIDSELMNEIKVLQITEVLTQDKRKLIEKAKVGYQKPRGQLRSLDIPVWKWDSISMDFVVALPKTQRKFDSIWVIVDRLTKSTHFILMRTTYDVTKLSDIYIVEIVRLHGVPSNIVLDRDLKFKLRRWILS</sequence>
<dbReference type="RefSeq" id="XP_004516504.1">
    <property type="nucleotide sequence ID" value="XM_004516447.1"/>
</dbReference>
<dbReference type="InterPro" id="IPR012337">
    <property type="entry name" value="RNaseH-like_sf"/>
</dbReference>
<dbReference type="Gene3D" id="3.10.20.370">
    <property type="match status" value="1"/>
</dbReference>
<keyword evidence="2" id="KW-1185">Reference proteome</keyword>
<dbReference type="Pfam" id="PF17919">
    <property type="entry name" value="RT_RNaseH_2"/>
    <property type="match status" value="1"/>
</dbReference>
<evidence type="ECO:0000313" key="2">
    <source>
        <dbReference type="Proteomes" id="UP000087171"/>
    </source>
</evidence>
<dbReference type="InterPro" id="IPR043502">
    <property type="entry name" value="DNA/RNA_pol_sf"/>
</dbReference>
<dbReference type="SUPFAM" id="SSF56672">
    <property type="entry name" value="DNA/RNA polymerases"/>
    <property type="match status" value="1"/>
</dbReference>
<organism evidence="2 3">
    <name type="scientific">Cicer arietinum</name>
    <name type="common">Chickpea</name>
    <name type="synonym">Garbanzo</name>
    <dbReference type="NCBI Taxonomy" id="3827"/>
    <lineage>
        <taxon>Eukaryota</taxon>
        <taxon>Viridiplantae</taxon>
        <taxon>Streptophyta</taxon>
        <taxon>Embryophyta</taxon>
        <taxon>Tracheophyta</taxon>
        <taxon>Spermatophyta</taxon>
        <taxon>Magnoliopsida</taxon>
        <taxon>eudicotyledons</taxon>
        <taxon>Gunneridae</taxon>
        <taxon>Pentapetalae</taxon>
        <taxon>rosids</taxon>
        <taxon>fabids</taxon>
        <taxon>Fabales</taxon>
        <taxon>Fabaceae</taxon>
        <taxon>Papilionoideae</taxon>
        <taxon>50 kb inversion clade</taxon>
        <taxon>NPAAA clade</taxon>
        <taxon>Hologalegina</taxon>
        <taxon>IRL clade</taxon>
        <taxon>Cicereae</taxon>
        <taxon>Cicer</taxon>
    </lineage>
</organism>
<dbReference type="Gene3D" id="3.30.420.10">
    <property type="entry name" value="Ribonuclease H-like superfamily/Ribonuclease H"/>
    <property type="match status" value="1"/>
</dbReference>
<dbReference type="GO" id="GO:0003676">
    <property type="term" value="F:nucleic acid binding"/>
    <property type="evidence" value="ECO:0007669"/>
    <property type="project" value="InterPro"/>
</dbReference>
<dbReference type="PANTHER" id="PTHR35046">
    <property type="entry name" value="ZINC KNUCKLE (CCHC-TYPE) FAMILY PROTEIN"/>
    <property type="match status" value="1"/>
</dbReference>
<dbReference type="InterPro" id="IPR041577">
    <property type="entry name" value="RT_RNaseH_2"/>
</dbReference>
<proteinExistence type="predicted"/>
<feature type="domain" description="Reverse transcriptase/retrotransposon-derived protein RNase H-like" evidence="1">
    <location>
        <begin position="2"/>
        <end position="84"/>
    </location>
</feature>
<dbReference type="eggNOG" id="KOG0017">
    <property type="taxonomic scope" value="Eukaryota"/>
</dbReference>
<dbReference type="PaxDb" id="3827-XP_004516504.1"/>
<accession>A0A1S2Z7M9</accession>
<name>A0A1S2Z7M9_CICAR</name>
<dbReference type="InterPro" id="IPR036397">
    <property type="entry name" value="RNaseH_sf"/>
</dbReference>
<dbReference type="FunFam" id="3.10.20.370:FF:000001">
    <property type="entry name" value="Retrovirus-related Pol polyprotein from transposon 17.6-like protein"/>
    <property type="match status" value="1"/>
</dbReference>
<dbReference type="PANTHER" id="PTHR35046:SF26">
    <property type="entry name" value="RNA-DIRECTED DNA POLYMERASE"/>
    <property type="match status" value="1"/>
</dbReference>